<sequence length="80" mass="8403">MSTTSRTRSTSLVSMMRGWTIGHLVPVALGEGEQIGRPAGRAPGADGGVVLDEIRDAAAHQAFFSAIPSRDRRLCGVQPA</sequence>
<evidence type="ECO:0000313" key="2">
    <source>
        <dbReference type="Proteomes" id="UP000316541"/>
    </source>
</evidence>
<reference evidence="1 2" key="1">
    <citation type="submission" date="2019-07" db="EMBL/GenBank/DDBJ databases">
        <title>Microbispora hainanensis DSM 45428.</title>
        <authorList>
            <person name="Thawai C."/>
        </authorList>
    </citation>
    <scope>NUCLEOTIDE SEQUENCE [LARGE SCALE GENOMIC DNA]</scope>
    <source>
        <strain evidence="1 2">DSM 45428</strain>
    </source>
</reference>
<accession>A0A544YL30</accession>
<dbReference type="AlphaFoldDB" id="A0A544YL30"/>
<comment type="caution">
    <text evidence="1">The sequence shown here is derived from an EMBL/GenBank/DDBJ whole genome shotgun (WGS) entry which is preliminary data.</text>
</comment>
<proteinExistence type="predicted"/>
<protein>
    <submittedName>
        <fullName evidence="1">Uncharacterized protein</fullName>
    </submittedName>
</protein>
<dbReference type="EMBL" id="VIRM01000045">
    <property type="protein sequence ID" value="TQS17470.1"/>
    <property type="molecule type" value="Genomic_DNA"/>
</dbReference>
<evidence type="ECO:0000313" key="1">
    <source>
        <dbReference type="EMBL" id="TQS17470.1"/>
    </source>
</evidence>
<gene>
    <name evidence="1" type="ORF">FLX08_29075</name>
</gene>
<organism evidence="1 2">
    <name type="scientific">Microbispora hainanensis</name>
    <dbReference type="NCBI Taxonomy" id="568844"/>
    <lineage>
        <taxon>Bacteria</taxon>
        <taxon>Bacillati</taxon>
        <taxon>Actinomycetota</taxon>
        <taxon>Actinomycetes</taxon>
        <taxon>Streptosporangiales</taxon>
        <taxon>Streptosporangiaceae</taxon>
        <taxon>Microbispora</taxon>
    </lineage>
</organism>
<dbReference type="Proteomes" id="UP000316541">
    <property type="component" value="Unassembled WGS sequence"/>
</dbReference>
<name>A0A544YL30_9ACTN</name>